<keyword evidence="2 6" id="KW-0808">Transferase</keyword>
<evidence type="ECO:0000256" key="1">
    <source>
        <dbReference type="ARBA" id="ARBA00022603"/>
    </source>
</evidence>
<dbReference type="OrthoDB" id="10017101at2759"/>
<dbReference type="NCBIfam" id="TIGR01983">
    <property type="entry name" value="UbiG"/>
    <property type="match status" value="1"/>
</dbReference>
<dbReference type="PANTHER" id="PTHR43464:SF19">
    <property type="entry name" value="UBIQUINONE BIOSYNTHESIS O-METHYLTRANSFERASE, MITOCHONDRIAL"/>
    <property type="match status" value="1"/>
</dbReference>
<dbReference type="InterPro" id="IPR029063">
    <property type="entry name" value="SAM-dependent_MTases_sf"/>
</dbReference>
<evidence type="ECO:0000256" key="2">
    <source>
        <dbReference type="ARBA" id="ARBA00022679"/>
    </source>
</evidence>
<dbReference type="GO" id="GO:0032259">
    <property type="term" value="P:methylation"/>
    <property type="evidence" value="ECO:0007669"/>
    <property type="project" value="UniProtKB-KW"/>
</dbReference>
<dbReference type="RefSeq" id="XP_025349931.1">
    <property type="nucleotide sequence ID" value="XM_025491597.1"/>
</dbReference>
<keyword evidence="7" id="KW-1185">Reference proteome</keyword>
<dbReference type="PANTHER" id="PTHR43464">
    <property type="entry name" value="METHYLTRANSFERASE"/>
    <property type="match status" value="1"/>
</dbReference>
<dbReference type="Gene3D" id="3.40.50.150">
    <property type="entry name" value="Vaccinia Virus protein VP39"/>
    <property type="match status" value="1"/>
</dbReference>
<keyword evidence="3" id="KW-0831">Ubiquinone biosynthesis</keyword>
<dbReference type="AlphaFoldDB" id="A0A316UEF8"/>
<feature type="domain" description="Methyltransferase type 11" evidence="5">
    <location>
        <begin position="101"/>
        <end position="197"/>
    </location>
</feature>
<dbReference type="InterPro" id="IPR010233">
    <property type="entry name" value="UbiG_MeTrfase"/>
</dbReference>
<dbReference type="InterPro" id="IPR013216">
    <property type="entry name" value="Methyltransf_11"/>
</dbReference>
<evidence type="ECO:0000313" key="7">
    <source>
        <dbReference type="Proteomes" id="UP000245942"/>
    </source>
</evidence>
<dbReference type="GeneID" id="37013331"/>
<gene>
    <name evidence="6" type="ORF">BCV69DRAFT_280382</name>
</gene>
<dbReference type="Proteomes" id="UP000245942">
    <property type="component" value="Unassembled WGS sequence"/>
</dbReference>
<evidence type="ECO:0000313" key="6">
    <source>
        <dbReference type="EMBL" id="PWN22771.1"/>
    </source>
</evidence>
<dbReference type="GO" id="GO:0061542">
    <property type="term" value="F:3-demethylubiquinol 3-O-methyltransferase activity"/>
    <property type="evidence" value="ECO:0007669"/>
    <property type="project" value="InterPro"/>
</dbReference>
<evidence type="ECO:0000259" key="5">
    <source>
        <dbReference type="Pfam" id="PF08241"/>
    </source>
</evidence>
<dbReference type="EMBL" id="KZ819322">
    <property type="protein sequence ID" value="PWN22771.1"/>
    <property type="molecule type" value="Genomic_DNA"/>
</dbReference>
<dbReference type="Pfam" id="PF08241">
    <property type="entry name" value="Methyltransf_11"/>
    <property type="match status" value="1"/>
</dbReference>
<name>A0A316UEF8_9BASI</name>
<evidence type="ECO:0000256" key="3">
    <source>
        <dbReference type="ARBA" id="ARBA00022688"/>
    </source>
</evidence>
<dbReference type="GO" id="GO:0010420">
    <property type="term" value="F:polyprenyldihydroxybenzoate methyltransferase activity"/>
    <property type="evidence" value="ECO:0007669"/>
    <property type="project" value="InterPro"/>
</dbReference>
<protein>
    <submittedName>
        <fullName evidence="6">S-adenosyl-L-methionine-dependent methyltransferase</fullName>
    </submittedName>
</protein>
<sequence>MTSRLSSSSLLLTASVALVASLGGLWLLTPPKPLRDRLKGPDEAQGESEKVMDLDVYGEEGWWWSDPEFALMLVNSARIPYFDRTWKAKLPGEPRSESKYVDVGCGGGTATEALAKLGYKIVGVDPSEGAIEQGLTHAKEAGFDGVDYQVGSADSLPFEDSSITGVISSDVLEHLDDLHAALGEINRVLKPGGVFVFDTINRTRWSWLSTILVAQKWLRILPKDAHDWRLYITPAELQQGLITAGFEPSDMSEWVGMRPTLRWPHQGLYRLLFLGKGFGGLMDQWKMCGNDRSASYLGWARKPSVG</sequence>
<accession>A0A316UEF8</accession>
<dbReference type="CDD" id="cd02440">
    <property type="entry name" value="AdoMet_MTases"/>
    <property type="match status" value="1"/>
</dbReference>
<keyword evidence="1 6" id="KW-0489">Methyltransferase</keyword>
<evidence type="ECO:0000256" key="4">
    <source>
        <dbReference type="ARBA" id="ARBA00022691"/>
    </source>
</evidence>
<proteinExistence type="predicted"/>
<organism evidence="6 7">
    <name type="scientific">Pseudomicrostroma glucosiphilum</name>
    <dbReference type="NCBI Taxonomy" id="1684307"/>
    <lineage>
        <taxon>Eukaryota</taxon>
        <taxon>Fungi</taxon>
        <taxon>Dikarya</taxon>
        <taxon>Basidiomycota</taxon>
        <taxon>Ustilaginomycotina</taxon>
        <taxon>Exobasidiomycetes</taxon>
        <taxon>Microstromatales</taxon>
        <taxon>Microstromatales incertae sedis</taxon>
        <taxon>Pseudomicrostroma</taxon>
    </lineage>
</organism>
<reference evidence="6 7" key="1">
    <citation type="journal article" date="2018" name="Mol. Biol. Evol.">
        <title>Broad Genomic Sampling Reveals a Smut Pathogenic Ancestry of the Fungal Clade Ustilaginomycotina.</title>
        <authorList>
            <person name="Kijpornyongpan T."/>
            <person name="Mondo S.J."/>
            <person name="Barry K."/>
            <person name="Sandor L."/>
            <person name="Lee J."/>
            <person name="Lipzen A."/>
            <person name="Pangilinan J."/>
            <person name="LaButti K."/>
            <person name="Hainaut M."/>
            <person name="Henrissat B."/>
            <person name="Grigoriev I.V."/>
            <person name="Spatafora J.W."/>
            <person name="Aime M.C."/>
        </authorList>
    </citation>
    <scope>NUCLEOTIDE SEQUENCE [LARGE SCALE GENOMIC DNA]</scope>
    <source>
        <strain evidence="6 7">MCA 4718</strain>
    </source>
</reference>
<dbReference type="STRING" id="1684307.A0A316UEF8"/>
<dbReference type="SUPFAM" id="SSF53335">
    <property type="entry name" value="S-adenosyl-L-methionine-dependent methyltransferases"/>
    <property type="match status" value="1"/>
</dbReference>
<keyword evidence="4" id="KW-0949">S-adenosyl-L-methionine</keyword>